<evidence type="ECO:0008006" key="4">
    <source>
        <dbReference type="Google" id="ProtNLM"/>
    </source>
</evidence>
<accession>A0A9D7QH56</accession>
<dbReference type="Gene3D" id="3.40.190.10">
    <property type="entry name" value="Periplasmic binding protein-like II"/>
    <property type="match status" value="2"/>
</dbReference>
<dbReference type="PANTHER" id="PTHR42941:SF1">
    <property type="entry name" value="SLL1037 PROTEIN"/>
    <property type="match status" value="1"/>
</dbReference>
<keyword evidence="1" id="KW-0472">Membrane</keyword>
<dbReference type="AlphaFoldDB" id="A0A9D7QH56"/>
<evidence type="ECO:0000256" key="1">
    <source>
        <dbReference type="SAM" id="Phobius"/>
    </source>
</evidence>
<gene>
    <name evidence="2" type="ORF">IPN75_05605</name>
</gene>
<dbReference type="Proteomes" id="UP000808146">
    <property type="component" value="Unassembled WGS sequence"/>
</dbReference>
<name>A0A9D7QH56_9RHOO</name>
<dbReference type="SUPFAM" id="SSF53850">
    <property type="entry name" value="Periplasmic binding protein-like II"/>
    <property type="match status" value="1"/>
</dbReference>
<dbReference type="EMBL" id="JADKBR010000003">
    <property type="protein sequence ID" value="MBK8889896.1"/>
    <property type="molecule type" value="Genomic_DNA"/>
</dbReference>
<protein>
    <recommendedName>
        <fullName evidence="4">C4-dicarboxylate ABC transporter substrate-binding protein</fullName>
    </recommendedName>
</protein>
<dbReference type="Pfam" id="PF16868">
    <property type="entry name" value="NMT1_3"/>
    <property type="match status" value="1"/>
</dbReference>
<feature type="transmembrane region" description="Helical" evidence="1">
    <location>
        <begin position="360"/>
        <end position="380"/>
    </location>
</feature>
<dbReference type="PANTHER" id="PTHR42941">
    <property type="entry name" value="SLL1037 PROTEIN"/>
    <property type="match status" value="1"/>
</dbReference>
<evidence type="ECO:0000313" key="2">
    <source>
        <dbReference type="EMBL" id="MBK8889896.1"/>
    </source>
</evidence>
<keyword evidence="1" id="KW-0812">Transmembrane</keyword>
<evidence type="ECO:0000313" key="3">
    <source>
        <dbReference type="Proteomes" id="UP000808146"/>
    </source>
</evidence>
<keyword evidence="1" id="KW-1133">Transmembrane helix</keyword>
<dbReference type="InterPro" id="IPR011852">
    <property type="entry name" value="TRAP_TAXI"/>
</dbReference>
<feature type="transmembrane region" description="Helical" evidence="1">
    <location>
        <begin position="36"/>
        <end position="55"/>
    </location>
</feature>
<organism evidence="2 3">
    <name type="scientific">Candidatus Dechloromonas phosphorivorans</name>
    <dbReference type="NCBI Taxonomy" id="2899244"/>
    <lineage>
        <taxon>Bacteria</taxon>
        <taxon>Pseudomonadati</taxon>
        <taxon>Pseudomonadota</taxon>
        <taxon>Betaproteobacteria</taxon>
        <taxon>Rhodocyclales</taxon>
        <taxon>Azonexaceae</taxon>
        <taxon>Dechloromonas</taxon>
    </lineage>
</organism>
<comment type="caution">
    <text evidence="2">The sequence shown here is derived from an EMBL/GenBank/DDBJ whole genome shotgun (WGS) entry which is preliminary data.</text>
</comment>
<proteinExistence type="predicted"/>
<reference evidence="2" key="1">
    <citation type="submission" date="2020-10" db="EMBL/GenBank/DDBJ databases">
        <title>Connecting structure to function with the recovery of over 1000 high-quality activated sludge metagenome-assembled genomes encoding full-length rRNA genes using long-read sequencing.</title>
        <authorList>
            <person name="Singleton C.M."/>
            <person name="Petriglieri F."/>
            <person name="Kristensen J.M."/>
            <person name="Kirkegaard R.H."/>
            <person name="Michaelsen T.Y."/>
            <person name="Andersen M.H."/>
            <person name="Karst S.M."/>
            <person name="Dueholm M.S."/>
            <person name="Nielsen P.H."/>
            <person name="Albertsen M."/>
        </authorList>
    </citation>
    <scope>NUCLEOTIDE SEQUENCE</scope>
    <source>
        <strain evidence="2">OdNE_18-Q3-R46-58_BAT3C.305</strain>
    </source>
</reference>
<sequence length="467" mass="49740">MELTGFSDEQNSSCWQTSVIQSVQLLLARRSRWAKYLFFCLAIVLVIGGIATLVLKAGLVRWPLKVTTGPYLEGGPVFISTLTQVVAEERPLVRLKPIKNDSLAASAKAMEKGETDLAVVRSDIAMPTNGLTIAIVRRDDLVLIVPGRSRINSFQGLAGKDVALLKSALTEQDQGLERLLDAVLGFYGISPYQVRREFLSMDEIGQAVAKKQVAGVLVLGPSGPGAIANAIAAITYATNVSPRLIGDKQAAAIAKTIPGAEPNEIEVGAFGGASPKPEEALGTLAVTFRLVGRHSLPEYVAGEIARMVSLAKARLLSSSRLAVHIEAPDPEDGSGLPVHPGAAAFFNGEQTSLLDSAMGLLYLTSILLGVFGSGLVWLFGTWRSQASNEGQGDIDRLIAIMCEGRRGIDLEAIDRLEDEIDEVVARSFGQGKAKPLDVGQLNVLSVVIGQARQALDTRRKAIQTGEP</sequence>